<evidence type="ECO:0000313" key="4">
    <source>
        <dbReference type="EMBL" id="GAA5481194.1"/>
    </source>
</evidence>
<dbReference type="InterPro" id="IPR036291">
    <property type="entry name" value="NAD(P)-bd_dom_sf"/>
</dbReference>
<evidence type="ECO:0000256" key="1">
    <source>
        <dbReference type="ARBA" id="ARBA00006484"/>
    </source>
</evidence>
<dbReference type="RefSeq" id="WP_353565355.1">
    <property type="nucleotide sequence ID" value="NZ_BAABRI010000002.1"/>
</dbReference>
<keyword evidence="5" id="KW-1185">Reference proteome</keyword>
<name>A0ABP9UIQ1_9BACT</name>
<protein>
    <submittedName>
        <fullName evidence="4">Glucose 1-dehydrogenase 2</fullName>
    </submittedName>
</protein>
<proteinExistence type="inferred from homology"/>
<accession>A0ABP9UIQ1</accession>
<evidence type="ECO:0000256" key="2">
    <source>
        <dbReference type="ARBA" id="ARBA00023002"/>
    </source>
</evidence>
<dbReference type="NCBIfam" id="NF005559">
    <property type="entry name" value="PRK07231.1"/>
    <property type="match status" value="1"/>
</dbReference>
<dbReference type="Gene3D" id="3.40.50.720">
    <property type="entry name" value="NAD(P)-binding Rossmann-like Domain"/>
    <property type="match status" value="1"/>
</dbReference>
<comment type="similarity">
    <text evidence="1">Belongs to the short-chain dehydrogenases/reductases (SDR) family.</text>
</comment>
<evidence type="ECO:0000259" key="3">
    <source>
        <dbReference type="SMART" id="SM00822"/>
    </source>
</evidence>
<organism evidence="4 5">
    <name type="scientific">Haloferula sargassicola</name>
    <dbReference type="NCBI Taxonomy" id="490096"/>
    <lineage>
        <taxon>Bacteria</taxon>
        <taxon>Pseudomonadati</taxon>
        <taxon>Verrucomicrobiota</taxon>
        <taxon>Verrucomicrobiia</taxon>
        <taxon>Verrucomicrobiales</taxon>
        <taxon>Verrucomicrobiaceae</taxon>
        <taxon>Haloferula</taxon>
    </lineage>
</organism>
<dbReference type="EMBL" id="BAABRI010000002">
    <property type="protein sequence ID" value="GAA5481194.1"/>
    <property type="molecule type" value="Genomic_DNA"/>
</dbReference>
<dbReference type="PRINTS" id="PR00080">
    <property type="entry name" value="SDRFAMILY"/>
</dbReference>
<sequence>MNTQSKLAGKAALVTGASKGIGAAIAKQLAADGASVIVNYATDQAGADRTVAAITGAGGKALAIQANIAKPDEVSRLVEESAKAFGKLDIVVNNAGVYQFETLEELTPEQFYRNFDTNVLGLLLTTKEAVRHFPEEGGSVIHISSVVATKGFANNAIYSATKGAVDAATRALAAELGPRGIRVNAISPGMVSTEGSADFSTGEMADGLAAITPLRRIGQPEDIAPLASFLASSDASWITGETYAVSGGFR</sequence>
<dbReference type="InterPro" id="IPR002347">
    <property type="entry name" value="SDR_fam"/>
</dbReference>
<dbReference type="Proteomes" id="UP001476282">
    <property type="component" value="Unassembled WGS sequence"/>
</dbReference>
<dbReference type="Pfam" id="PF13561">
    <property type="entry name" value="adh_short_C2"/>
    <property type="match status" value="1"/>
</dbReference>
<dbReference type="InterPro" id="IPR057326">
    <property type="entry name" value="KR_dom"/>
</dbReference>
<feature type="domain" description="Ketoreductase" evidence="3">
    <location>
        <begin position="10"/>
        <end position="189"/>
    </location>
</feature>
<gene>
    <name evidence="4" type="primary">ycdF</name>
    <name evidence="4" type="ORF">Hsar01_00401</name>
</gene>
<comment type="caution">
    <text evidence="4">The sequence shown here is derived from an EMBL/GenBank/DDBJ whole genome shotgun (WGS) entry which is preliminary data.</text>
</comment>
<dbReference type="SMART" id="SM00822">
    <property type="entry name" value="PKS_KR"/>
    <property type="match status" value="1"/>
</dbReference>
<keyword evidence="2" id="KW-0560">Oxidoreductase</keyword>
<dbReference type="PRINTS" id="PR00081">
    <property type="entry name" value="GDHRDH"/>
</dbReference>
<dbReference type="PANTHER" id="PTHR43639:SF1">
    <property type="entry name" value="SHORT-CHAIN DEHYDROGENASE_REDUCTASE FAMILY PROTEIN"/>
    <property type="match status" value="1"/>
</dbReference>
<dbReference type="PANTHER" id="PTHR43639">
    <property type="entry name" value="OXIDOREDUCTASE, SHORT-CHAIN DEHYDROGENASE/REDUCTASE FAMILY (AFU_ORTHOLOGUE AFUA_5G02870)"/>
    <property type="match status" value="1"/>
</dbReference>
<reference evidence="4 5" key="1">
    <citation type="submission" date="2024-02" db="EMBL/GenBank/DDBJ databases">
        <title>Haloferula sargassicola NBRC 104335.</title>
        <authorList>
            <person name="Ichikawa N."/>
            <person name="Katano-Makiyama Y."/>
            <person name="Hidaka K."/>
        </authorList>
    </citation>
    <scope>NUCLEOTIDE SEQUENCE [LARGE SCALE GENOMIC DNA]</scope>
    <source>
        <strain evidence="4 5">NBRC 104335</strain>
    </source>
</reference>
<evidence type="ECO:0000313" key="5">
    <source>
        <dbReference type="Proteomes" id="UP001476282"/>
    </source>
</evidence>
<dbReference type="SUPFAM" id="SSF51735">
    <property type="entry name" value="NAD(P)-binding Rossmann-fold domains"/>
    <property type="match status" value="1"/>
</dbReference>